<evidence type="ECO:0000256" key="2">
    <source>
        <dbReference type="ARBA" id="ARBA00007261"/>
    </source>
</evidence>
<evidence type="ECO:0000256" key="1">
    <source>
        <dbReference type="ARBA" id="ARBA00001947"/>
    </source>
</evidence>
<dbReference type="AlphaFoldDB" id="R9H4X0"/>
<evidence type="ECO:0000259" key="10">
    <source>
        <dbReference type="Pfam" id="PF05193"/>
    </source>
</evidence>
<dbReference type="SUPFAM" id="SSF63411">
    <property type="entry name" value="LuxS/MPP-like metallohydrolase"/>
    <property type="match status" value="4"/>
</dbReference>
<organism evidence="11 12">
    <name type="scientific">Arcticibacter svalbardensis MN12-7</name>
    <dbReference type="NCBI Taxonomy" id="1150600"/>
    <lineage>
        <taxon>Bacteria</taxon>
        <taxon>Pseudomonadati</taxon>
        <taxon>Bacteroidota</taxon>
        <taxon>Sphingobacteriia</taxon>
        <taxon>Sphingobacteriales</taxon>
        <taxon>Sphingobacteriaceae</taxon>
        <taxon>Arcticibacter</taxon>
    </lineage>
</organism>
<evidence type="ECO:0000256" key="3">
    <source>
        <dbReference type="ARBA" id="ARBA00022670"/>
    </source>
</evidence>
<feature type="domain" description="Peptidase M16 C-terminal" evidence="10">
    <location>
        <begin position="668"/>
        <end position="839"/>
    </location>
</feature>
<evidence type="ECO:0000256" key="5">
    <source>
        <dbReference type="ARBA" id="ARBA00022801"/>
    </source>
</evidence>
<dbReference type="InterPro" id="IPR011765">
    <property type="entry name" value="Pept_M16_N"/>
</dbReference>
<dbReference type="InterPro" id="IPR050626">
    <property type="entry name" value="Peptidase_M16"/>
</dbReference>
<comment type="cofactor">
    <cofactor evidence="1">
        <name>Zn(2+)</name>
        <dbReference type="ChEBI" id="CHEBI:29105"/>
    </cofactor>
</comment>
<dbReference type="eggNOG" id="COG0612">
    <property type="taxonomic scope" value="Bacteria"/>
</dbReference>
<dbReference type="PATRIC" id="fig|1150600.3.peg.599"/>
<keyword evidence="7" id="KW-0482">Metalloprotease</keyword>
<evidence type="ECO:0000313" key="12">
    <source>
        <dbReference type="Proteomes" id="UP000014174"/>
    </source>
</evidence>
<evidence type="ECO:0000259" key="9">
    <source>
        <dbReference type="Pfam" id="PF00675"/>
    </source>
</evidence>
<keyword evidence="5" id="KW-0378">Hydrolase</keyword>
<accession>R9H4X0</accession>
<dbReference type="PANTHER" id="PTHR43690:SF34">
    <property type="entry name" value="ZINC PROTEASE PQQL-LIKE"/>
    <property type="match status" value="1"/>
</dbReference>
<comment type="similarity">
    <text evidence="2 8">Belongs to the peptidase M16 family.</text>
</comment>
<dbReference type="STRING" id="1150600.ADIARSV_0609"/>
<sequence>MSSFFGSAQTKIPLDAQVRTGKLANGFTYYIRKNTEPKNRVQLYLALKAGSILENDTQQGLAHFMEHMSFNGTKNYPKNELVNYLQKSGIRFGADLNAYTSFDETVYQLPLPTDDPELLKNGMQIMRDWAQDALLDPSEITKERGVVLEEKRLGKGAQERMQNKYLPAILNQSRYAKRLPIGTDEVLNNFKPATLTQFYKDWYRPNLQALIVVGDIDVAQMEKMIKDKFSDLKNPANAPKRIEYKIPLLNKNQFIAVTDKEMQYTVAQVIIKHPGTEIITTTDLRNSIIRSLYNQMMDARFSELMKQADPPFLQGGSDIGNFLAGLDAATAVVVAKPGELEKGFKAVFTELEKVKKFGFTSTELNRVKETYLTGMEAALKEKDKTSSENYVQEYVQLFLKGSASPGIEYEYNYAKKTLPGVSLAEVNGLTKRYLTDVNRDVIIMAPEKDLASLPKEAIVNSWIKDVTNSNVLAYIDQISDKPLMDVKPQPGKIVAEKKDDKVGFTELTLSNGVKVILKPTDFKNDEILINAFSPGGTSLYPDSLYESASWASALVARSGLASFNSIQLPKLLNGKLVSINPYITERTEGIAGSSAPKDLETAFQLINLYFTQPRLDQEIFQSVIQQQRGALANRSDDPNSVFSDTISAVMGNHNVRRTGPTLEKLNQVKADQVLKVYKDRFADAGDFTFSFVGNFDIEKIKPLLEQYLGSLPTTKRVEEARDLNINAPLGLLEKKVYKGQEPKATVRLVFGGYYTYNAENNNQIDALAEVLQIKLIDRLREEESGVYSPGARASYTKFPKNKFSFTVSFGCGPENVDKLIAATLDEINKLKTNGAQASDIGKFLAEEKRSTEVQLKQNGFWSGYLSSSYQLQEDPDQILTYVEALKKVTPESLKAAANTYLSGKNLIKLILLPEDKTTAKTKQN</sequence>
<dbReference type="GO" id="GO:0046872">
    <property type="term" value="F:metal ion binding"/>
    <property type="evidence" value="ECO:0007669"/>
    <property type="project" value="UniProtKB-KW"/>
</dbReference>
<evidence type="ECO:0000256" key="7">
    <source>
        <dbReference type="ARBA" id="ARBA00023049"/>
    </source>
</evidence>
<evidence type="ECO:0000313" key="11">
    <source>
        <dbReference type="EMBL" id="EOR96204.1"/>
    </source>
</evidence>
<dbReference type="InterPro" id="IPR007863">
    <property type="entry name" value="Peptidase_M16_C"/>
</dbReference>
<dbReference type="GO" id="GO:0004222">
    <property type="term" value="F:metalloendopeptidase activity"/>
    <property type="evidence" value="ECO:0007669"/>
    <property type="project" value="InterPro"/>
</dbReference>
<keyword evidence="3 11" id="KW-0645">Protease</keyword>
<proteinExistence type="inferred from homology"/>
<keyword evidence="6" id="KW-0862">Zinc</keyword>
<evidence type="ECO:0000256" key="4">
    <source>
        <dbReference type="ARBA" id="ARBA00022723"/>
    </source>
</evidence>
<keyword evidence="4" id="KW-0479">Metal-binding</keyword>
<dbReference type="Proteomes" id="UP000014174">
    <property type="component" value="Unassembled WGS sequence"/>
</dbReference>
<gene>
    <name evidence="11" type="ORF">ADIARSV_0609</name>
</gene>
<feature type="domain" description="Peptidase M16 C-terminal" evidence="10">
    <location>
        <begin position="191"/>
        <end position="370"/>
    </location>
</feature>
<reference evidence="11 12" key="1">
    <citation type="journal article" date="2013" name="Genome Announc.">
        <title>Draft Genome Sequence of Arcticibacter svalbardensis Strain MN12-7T, a Member of the Family Sphingobacteriaceae Isolated from an Arctic Soil Sample.</title>
        <authorList>
            <person name="Shivaji S."/>
            <person name="Ara S."/>
            <person name="Prasad S."/>
            <person name="Manasa B.P."/>
            <person name="Begum Z."/>
            <person name="Singh A."/>
            <person name="Kumar Pinnaka A."/>
        </authorList>
    </citation>
    <scope>NUCLEOTIDE SEQUENCE [LARGE SCALE GENOMIC DNA]</scope>
    <source>
        <strain evidence="11 12">MN12-7</strain>
    </source>
</reference>
<dbReference type="Gene3D" id="3.30.830.10">
    <property type="entry name" value="Metalloenzyme, LuxS/M16 peptidase-like"/>
    <property type="match status" value="4"/>
</dbReference>
<evidence type="ECO:0000256" key="6">
    <source>
        <dbReference type="ARBA" id="ARBA00022833"/>
    </source>
</evidence>
<comment type="caution">
    <text evidence="11">The sequence shown here is derived from an EMBL/GenBank/DDBJ whole genome shotgun (WGS) entry which is preliminary data.</text>
</comment>
<dbReference type="InterPro" id="IPR001431">
    <property type="entry name" value="Pept_M16_Zn_BS"/>
</dbReference>
<dbReference type="PROSITE" id="PS00143">
    <property type="entry name" value="INSULINASE"/>
    <property type="match status" value="1"/>
</dbReference>
<protein>
    <submittedName>
        <fullName evidence="11">Putative Zinc protease</fullName>
    </submittedName>
</protein>
<dbReference type="EMBL" id="AQPN01000022">
    <property type="protein sequence ID" value="EOR96204.1"/>
    <property type="molecule type" value="Genomic_DNA"/>
</dbReference>
<keyword evidence="12" id="KW-1185">Reference proteome</keyword>
<dbReference type="PANTHER" id="PTHR43690">
    <property type="entry name" value="NARDILYSIN"/>
    <property type="match status" value="1"/>
</dbReference>
<dbReference type="Pfam" id="PF05193">
    <property type="entry name" value="Peptidase_M16_C"/>
    <property type="match status" value="2"/>
</dbReference>
<dbReference type="Pfam" id="PF00675">
    <property type="entry name" value="Peptidase_M16"/>
    <property type="match status" value="1"/>
</dbReference>
<dbReference type="GO" id="GO:0006508">
    <property type="term" value="P:proteolysis"/>
    <property type="evidence" value="ECO:0007669"/>
    <property type="project" value="UniProtKB-KW"/>
</dbReference>
<feature type="domain" description="Peptidase M16 N-terminal" evidence="9">
    <location>
        <begin position="33"/>
        <end position="168"/>
    </location>
</feature>
<dbReference type="InterPro" id="IPR011249">
    <property type="entry name" value="Metalloenz_LuxS/M16"/>
</dbReference>
<name>R9H4X0_9SPHI</name>
<evidence type="ECO:0000256" key="8">
    <source>
        <dbReference type="RuleBase" id="RU004447"/>
    </source>
</evidence>